<reference evidence="5 6" key="1">
    <citation type="journal article" date="2018" name="ACS Chem. Biol.">
        <title>Ketoreductase domain dysfunction expands chemodiversity: malyngamide biosynthesis in the cyanobacterium Okeania hirsuta.</title>
        <authorList>
            <person name="Moss N.A."/>
            <person name="Leao T."/>
            <person name="Rankin M."/>
            <person name="McCullough T.M."/>
            <person name="Qu P."/>
            <person name="Korobeynikov A."/>
            <person name="Smith J.L."/>
            <person name="Gerwick L."/>
            <person name="Gerwick W.H."/>
        </authorList>
    </citation>
    <scope>NUCLEOTIDE SEQUENCE [LARGE SCALE GENOMIC DNA]</scope>
    <source>
        <strain evidence="5 6">PAB10Feb10-1</strain>
    </source>
</reference>
<dbReference type="RefSeq" id="WP_192901330.1">
    <property type="nucleotide sequence ID" value="NZ_CAWOLW010000317.1"/>
</dbReference>
<comment type="subcellular location">
    <subcellularLocation>
        <location evidence="1">Secreted</location>
    </subcellularLocation>
</comment>
<dbReference type="InterPro" id="IPR018511">
    <property type="entry name" value="Hemolysin-typ_Ca-bd_CS"/>
</dbReference>
<evidence type="ECO:0000313" key="6">
    <source>
        <dbReference type="Proteomes" id="UP000269154"/>
    </source>
</evidence>
<evidence type="ECO:0000256" key="1">
    <source>
        <dbReference type="ARBA" id="ARBA00004613"/>
    </source>
</evidence>
<feature type="non-terminal residue" evidence="5">
    <location>
        <position position="1"/>
    </location>
</feature>
<feature type="region of interest" description="Disordered" evidence="3">
    <location>
        <begin position="432"/>
        <end position="453"/>
    </location>
</feature>
<dbReference type="Gene3D" id="2.60.40.2810">
    <property type="match status" value="1"/>
</dbReference>
<organism evidence="5 6">
    <name type="scientific">Okeania hirsuta</name>
    <dbReference type="NCBI Taxonomy" id="1458930"/>
    <lineage>
        <taxon>Bacteria</taxon>
        <taxon>Bacillati</taxon>
        <taxon>Cyanobacteriota</taxon>
        <taxon>Cyanophyceae</taxon>
        <taxon>Oscillatoriophycideae</taxon>
        <taxon>Oscillatoriales</taxon>
        <taxon>Microcoleaceae</taxon>
        <taxon>Okeania</taxon>
    </lineage>
</organism>
<protein>
    <submittedName>
        <fullName evidence="5">Calcium-binding protein</fullName>
    </submittedName>
</protein>
<dbReference type="PROSITE" id="PS00330">
    <property type="entry name" value="HEMOLYSIN_CALCIUM"/>
    <property type="match status" value="1"/>
</dbReference>
<feature type="region of interest" description="Disordered" evidence="3">
    <location>
        <begin position="1"/>
        <end position="56"/>
    </location>
</feature>
<feature type="region of interest" description="Disordered" evidence="3">
    <location>
        <begin position="68"/>
        <end position="92"/>
    </location>
</feature>
<dbReference type="Gene3D" id="2.150.10.10">
    <property type="entry name" value="Serralysin-like metalloprotease, C-terminal"/>
    <property type="match status" value="3"/>
</dbReference>
<dbReference type="InterPro" id="IPR050557">
    <property type="entry name" value="RTX_toxin/Mannuronan_C5-epim"/>
</dbReference>
<dbReference type="Proteomes" id="UP000269154">
    <property type="component" value="Unassembled WGS sequence"/>
</dbReference>
<sequence length="632" mass="65390">VLLSTPSSTAKKLPFVPPSPTSTPTPTETPTPTPTETPEPSNNPPEAEDDNLTTNQNEPLTFTTQELLENDSDPDGDPLSISAIGTPRNGSLVQENSTTYTYTPNTGFLGEDSFSYSISDGNGGSDTAQVNIKVNDSPQLVNNRGIIAERGGARQTIFNTNLLVTDTDNTAEEITYNIIRAPIQGNLTLVDDSINNDDTFSQADINNNLILYTPGNTAGRFPFTFSVSDGDNGTIPTTSFSITVVDNISEGGGGDNTINGTPASDYILGNAGEDTISGRAGEDILDGGADEDSILGEAGNDSLFGAEQADTLFGGVGNDTLDGGADSDSLLGEDGSDLLLGAEQQDTLRGGQGNDTLDGGTGNDSLSGEDDNDSLFGNTGNDTLGGNSGNDTLDGGADDDLLLGQTGSDSLFGGLGNDSVVGGVGDDSLSGGAGVDTLDGNEGNDFISGDEGNDSINGNIGDDSLSGGFGADRLTGNEGDDAFFFEVPNEGVDVITDFNGSNVDVFLFRSSNFGNLTNPPGTATEFSSVIISLDNLGSQGQDISGQELIIFENRFENVQQVNSILNNQNGSGTSPAFFIYVNNSLNSKVILGYDPNLEDDGNPAFDLAVLNNIPLVPDAISTVIDSSDFKFI</sequence>
<feature type="compositionally biased region" description="Low complexity" evidence="3">
    <location>
        <begin position="321"/>
        <end position="335"/>
    </location>
</feature>
<dbReference type="InterPro" id="IPR001343">
    <property type="entry name" value="Hemolysn_Ca-bd"/>
</dbReference>
<dbReference type="GO" id="GO:0005509">
    <property type="term" value="F:calcium ion binding"/>
    <property type="evidence" value="ECO:0007669"/>
    <property type="project" value="InterPro"/>
</dbReference>
<dbReference type="InterPro" id="IPR041690">
    <property type="entry name" value="Cadherin_5"/>
</dbReference>
<dbReference type="Pfam" id="PF17892">
    <property type="entry name" value="Cadherin_5"/>
    <property type="match status" value="1"/>
</dbReference>
<dbReference type="EMBL" id="RCBY01000384">
    <property type="protein sequence ID" value="RQH21666.1"/>
    <property type="molecule type" value="Genomic_DNA"/>
</dbReference>
<dbReference type="PANTHER" id="PTHR38340:SF1">
    <property type="entry name" value="S-LAYER PROTEIN"/>
    <property type="match status" value="1"/>
</dbReference>
<evidence type="ECO:0000313" key="5">
    <source>
        <dbReference type="EMBL" id="RQH21666.1"/>
    </source>
</evidence>
<dbReference type="GO" id="GO:0005576">
    <property type="term" value="C:extracellular region"/>
    <property type="evidence" value="ECO:0007669"/>
    <property type="project" value="UniProtKB-SubCell"/>
</dbReference>
<dbReference type="PROSITE" id="PS51854">
    <property type="entry name" value="CSPG"/>
    <property type="match status" value="1"/>
</dbReference>
<feature type="region of interest" description="Disordered" evidence="3">
    <location>
        <begin position="347"/>
        <end position="401"/>
    </location>
</feature>
<feature type="compositionally biased region" description="Polar residues" evidence="3">
    <location>
        <begin position="1"/>
        <end position="10"/>
    </location>
</feature>
<dbReference type="Pfam" id="PF16184">
    <property type="entry name" value="Cadherin_3"/>
    <property type="match status" value="1"/>
</dbReference>
<dbReference type="Pfam" id="PF00353">
    <property type="entry name" value="HemolysinCabind"/>
    <property type="match status" value="5"/>
</dbReference>
<keyword evidence="6" id="KW-1185">Reference proteome</keyword>
<dbReference type="InterPro" id="IPR039005">
    <property type="entry name" value="CSPG_rpt"/>
</dbReference>
<gene>
    <name evidence="5" type="ORF">D5R40_31335</name>
</gene>
<feature type="region of interest" description="Disordered" evidence="3">
    <location>
        <begin position="315"/>
        <end position="335"/>
    </location>
</feature>
<dbReference type="PANTHER" id="PTHR38340">
    <property type="entry name" value="S-LAYER PROTEIN"/>
    <property type="match status" value="1"/>
</dbReference>
<feature type="compositionally biased region" description="Pro residues" evidence="3">
    <location>
        <begin position="15"/>
        <end position="43"/>
    </location>
</feature>
<proteinExistence type="predicted"/>
<comment type="caution">
    <text evidence="5">The sequence shown here is derived from an EMBL/GenBank/DDBJ whole genome shotgun (WGS) entry which is preliminary data.</text>
</comment>
<evidence type="ECO:0000256" key="2">
    <source>
        <dbReference type="ARBA" id="ARBA00022525"/>
    </source>
</evidence>
<accession>A0A3N6R4N8</accession>
<dbReference type="SUPFAM" id="SSF51120">
    <property type="entry name" value="beta-Roll"/>
    <property type="match status" value="3"/>
</dbReference>
<name>A0A3N6R4N8_9CYAN</name>
<dbReference type="InterPro" id="IPR011049">
    <property type="entry name" value="Serralysin-like_metalloprot_C"/>
</dbReference>
<keyword evidence="2" id="KW-0964">Secreted</keyword>
<evidence type="ECO:0000256" key="3">
    <source>
        <dbReference type="SAM" id="MobiDB-lite"/>
    </source>
</evidence>
<feature type="domain" description="Cadherin-like" evidence="4">
    <location>
        <begin position="42"/>
        <end position="135"/>
    </location>
</feature>
<feature type="compositionally biased region" description="Polar residues" evidence="3">
    <location>
        <begin position="375"/>
        <end position="385"/>
    </location>
</feature>
<dbReference type="PRINTS" id="PR00313">
    <property type="entry name" value="CABNDNGRPT"/>
</dbReference>
<dbReference type="AlphaFoldDB" id="A0A3N6R4N8"/>
<evidence type="ECO:0000259" key="4">
    <source>
        <dbReference type="Pfam" id="PF17892"/>
    </source>
</evidence>